<comment type="caution">
    <text evidence="2">The sequence shown here is derived from an EMBL/GenBank/DDBJ whole genome shotgun (WGS) entry which is preliminary data.</text>
</comment>
<proteinExistence type="predicted"/>
<feature type="domain" description="Amidase" evidence="1">
    <location>
        <begin position="27"/>
        <end position="194"/>
    </location>
</feature>
<dbReference type="PANTHER" id="PTHR46310">
    <property type="entry name" value="AMIDASE 1"/>
    <property type="match status" value="1"/>
</dbReference>
<organism evidence="2 3">
    <name type="scientific">Ruficoccus amylovorans</name>
    <dbReference type="NCBI Taxonomy" id="1804625"/>
    <lineage>
        <taxon>Bacteria</taxon>
        <taxon>Pseudomonadati</taxon>
        <taxon>Verrucomicrobiota</taxon>
        <taxon>Opitutia</taxon>
        <taxon>Puniceicoccales</taxon>
        <taxon>Cerasicoccaceae</taxon>
        <taxon>Ruficoccus</taxon>
    </lineage>
</organism>
<sequence>MPAPLRRAVFAYVPSERELRDQLELIDDADALPGIPFVVKDLFDMAGLPTRAGSSFLDEVRGEPAENSKLVESIQNNGMIFAGKTQLNEFAFGLSGENPHSGNCPHPFVPDALTGGSSSGSAWAVASGLVPFAIGTDTAGSIRVPAAFCGLYGLRLAPNAWSSVGCFPLAPSFDGVGWFTSTAEDMRQASQILLPETREELGRGAYMESPHVEIDPVLRAAYDRVVHYLEVERDPELEHWGLGILQGCETAFDILRNREAYEVHAAWLDTMKDRYSPQVWERINRGRIRDDAAIHHAWEKREQTRKMNMSIFEKYDFLVTPITPVATPLLSECTDELRRRLLTLNIPPSFCGQPALAVPVPLPDGRSGGLQFIFNDMKRIPVGPLMDAMSAYQP</sequence>
<dbReference type="Gene3D" id="3.90.1300.10">
    <property type="entry name" value="Amidase signature (AS) domain"/>
    <property type="match status" value="1"/>
</dbReference>
<dbReference type="Proteomes" id="UP000546464">
    <property type="component" value="Unassembled WGS sequence"/>
</dbReference>
<keyword evidence="3" id="KW-1185">Reference proteome</keyword>
<gene>
    <name evidence="2" type="ORF">H5P28_00430</name>
</gene>
<dbReference type="PANTHER" id="PTHR46310:SF7">
    <property type="entry name" value="AMIDASE 1"/>
    <property type="match status" value="1"/>
</dbReference>
<feature type="domain" description="Amidase" evidence="1">
    <location>
        <begin position="204"/>
        <end position="373"/>
    </location>
</feature>
<dbReference type="SUPFAM" id="SSF75304">
    <property type="entry name" value="Amidase signature (AS) enzymes"/>
    <property type="match status" value="1"/>
</dbReference>
<dbReference type="AlphaFoldDB" id="A0A842HAG5"/>
<name>A0A842HAG5_9BACT</name>
<dbReference type="Pfam" id="PF01425">
    <property type="entry name" value="Amidase"/>
    <property type="match status" value="2"/>
</dbReference>
<accession>A0A842HAG5</accession>
<dbReference type="RefSeq" id="WP_185673752.1">
    <property type="nucleotide sequence ID" value="NZ_JACHVB010000005.1"/>
</dbReference>
<dbReference type="InterPro" id="IPR023631">
    <property type="entry name" value="Amidase_dom"/>
</dbReference>
<dbReference type="InterPro" id="IPR036928">
    <property type="entry name" value="AS_sf"/>
</dbReference>
<dbReference type="EMBL" id="JACHVB010000005">
    <property type="protein sequence ID" value="MBC2592716.1"/>
    <property type="molecule type" value="Genomic_DNA"/>
</dbReference>
<evidence type="ECO:0000313" key="3">
    <source>
        <dbReference type="Proteomes" id="UP000546464"/>
    </source>
</evidence>
<reference evidence="2 3" key="1">
    <citation type="submission" date="2020-07" db="EMBL/GenBank/DDBJ databases">
        <authorList>
            <person name="Feng X."/>
        </authorList>
    </citation>
    <scope>NUCLEOTIDE SEQUENCE [LARGE SCALE GENOMIC DNA]</scope>
    <source>
        <strain evidence="2 3">JCM31066</strain>
    </source>
</reference>
<evidence type="ECO:0000259" key="1">
    <source>
        <dbReference type="Pfam" id="PF01425"/>
    </source>
</evidence>
<evidence type="ECO:0000313" key="2">
    <source>
        <dbReference type="EMBL" id="MBC2592716.1"/>
    </source>
</evidence>
<protein>
    <submittedName>
        <fullName evidence="2">Amidase</fullName>
    </submittedName>
</protein>